<evidence type="ECO:0000256" key="4">
    <source>
        <dbReference type="SAM" id="SignalP"/>
    </source>
</evidence>
<dbReference type="PANTHER" id="PTHR45626">
    <property type="entry name" value="TRANSCRIPTION TERMINATION FACTOR 2-RELATED"/>
    <property type="match status" value="1"/>
</dbReference>
<sequence length="88" mass="9923">MTLGTSAVGLNLAFATCIYLFEPQWNPSIELQAIGRALRLGQSENVTIVPYIMRGTIEDNNMLSRQHKKLQLVKVGKLSQTRDSNLYR</sequence>
<dbReference type="InterPro" id="IPR001650">
    <property type="entry name" value="Helicase_C-like"/>
</dbReference>
<evidence type="ECO:0000313" key="6">
    <source>
        <dbReference type="EMBL" id="KAF6805795.1"/>
    </source>
</evidence>
<dbReference type="InterPro" id="IPR049730">
    <property type="entry name" value="SNF2/RAD54-like_C"/>
</dbReference>
<name>A0A8H6J3D4_9PEZI</name>
<proteinExistence type="predicted"/>
<dbReference type="Gene3D" id="3.40.50.300">
    <property type="entry name" value="P-loop containing nucleotide triphosphate hydrolases"/>
    <property type="match status" value="1"/>
</dbReference>
<dbReference type="GO" id="GO:0006281">
    <property type="term" value="P:DNA repair"/>
    <property type="evidence" value="ECO:0007669"/>
    <property type="project" value="TreeGrafter"/>
</dbReference>
<evidence type="ECO:0000256" key="3">
    <source>
        <dbReference type="ARBA" id="ARBA00022840"/>
    </source>
</evidence>
<dbReference type="Pfam" id="PF00271">
    <property type="entry name" value="Helicase_C"/>
    <property type="match status" value="1"/>
</dbReference>
<evidence type="ECO:0000256" key="1">
    <source>
        <dbReference type="ARBA" id="ARBA00022741"/>
    </source>
</evidence>
<reference evidence="6" key="1">
    <citation type="journal article" date="2020" name="Phytopathology">
        <title>Genome Sequence Resources of Colletotrichum truncatum, C. plurivorum, C. musicola, and C. sojae: Four Species Pathogenic to Soybean (Glycine max).</title>
        <authorList>
            <person name="Rogerio F."/>
            <person name="Boufleur T.R."/>
            <person name="Ciampi-Guillardi M."/>
            <person name="Sukno S.A."/>
            <person name="Thon M.R."/>
            <person name="Massola Junior N.S."/>
            <person name="Baroncelli R."/>
        </authorList>
    </citation>
    <scope>NUCLEOTIDE SEQUENCE</scope>
    <source>
        <strain evidence="6">LFN00145</strain>
    </source>
</reference>
<gene>
    <name evidence="6" type="ORF">CPLU01_15958</name>
</gene>
<organism evidence="6 7">
    <name type="scientific">Colletotrichum plurivorum</name>
    <dbReference type="NCBI Taxonomy" id="2175906"/>
    <lineage>
        <taxon>Eukaryota</taxon>
        <taxon>Fungi</taxon>
        <taxon>Dikarya</taxon>
        <taxon>Ascomycota</taxon>
        <taxon>Pezizomycotina</taxon>
        <taxon>Sordariomycetes</taxon>
        <taxon>Hypocreomycetidae</taxon>
        <taxon>Glomerellales</taxon>
        <taxon>Glomerellaceae</taxon>
        <taxon>Colletotrichum</taxon>
        <taxon>Colletotrichum orchidearum species complex</taxon>
    </lineage>
</organism>
<dbReference type="AlphaFoldDB" id="A0A8H6J3D4"/>
<evidence type="ECO:0000313" key="7">
    <source>
        <dbReference type="Proteomes" id="UP000654918"/>
    </source>
</evidence>
<comment type="caution">
    <text evidence="6">The sequence shown here is derived from an EMBL/GenBank/DDBJ whole genome shotgun (WGS) entry which is preliminary data.</text>
</comment>
<keyword evidence="1" id="KW-0547">Nucleotide-binding</keyword>
<dbReference type="Proteomes" id="UP000654918">
    <property type="component" value="Unassembled WGS sequence"/>
</dbReference>
<keyword evidence="4" id="KW-0732">Signal</keyword>
<dbReference type="CDD" id="cd18793">
    <property type="entry name" value="SF2_C_SNF"/>
    <property type="match status" value="1"/>
</dbReference>
<evidence type="ECO:0000259" key="5">
    <source>
        <dbReference type="Pfam" id="PF00271"/>
    </source>
</evidence>
<feature type="chain" id="PRO_5034409341" evidence="4">
    <location>
        <begin position="16"/>
        <end position="88"/>
    </location>
</feature>
<dbReference type="GO" id="GO:0005524">
    <property type="term" value="F:ATP binding"/>
    <property type="evidence" value="ECO:0007669"/>
    <property type="project" value="UniProtKB-KW"/>
</dbReference>
<dbReference type="GO" id="GO:0005634">
    <property type="term" value="C:nucleus"/>
    <property type="evidence" value="ECO:0007669"/>
    <property type="project" value="TreeGrafter"/>
</dbReference>
<keyword evidence="3" id="KW-0067">ATP-binding</keyword>
<feature type="signal peptide" evidence="4">
    <location>
        <begin position="1"/>
        <end position="15"/>
    </location>
</feature>
<dbReference type="EMBL" id="WIGO01000723">
    <property type="protein sequence ID" value="KAF6805795.1"/>
    <property type="molecule type" value="Genomic_DNA"/>
</dbReference>
<dbReference type="InterPro" id="IPR050628">
    <property type="entry name" value="SNF2_RAD54_helicase_TF"/>
</dbReference>
<accession>A0A8H6J3D4</accession>
<dbReference type="GO" id="GO:0008094">
    <property type="term" value="F:ATP-dependent activity, acting on DNA"/>
    <property type="evidence" value="ECO:0007669"/>
    <property type="project" value="TreeGrafter"/>
</dbReference>
<feature type="domain" description="Helicase C-terminal" evidence="5">
    <location>
        <begin position="7"/>
        <end position="41"/>
    </location>
</feature>
<dbReference type="GO" id="GO:0016787">
    <property type="term" value="F:hydrolase activity"/>
    <property type="evidence" value="ECO:0007669"/>
    <property type="project" value="UniProtKB-KW"/>
</dbReference>
<dbReference type="PANTHER" id="PTHR45626:SF22">
    <property type="entry name" value="DNA REPAIR PROTEIN RAD5"/>
    <property type="match status" value="1"/>
</dbReference>
<keyword evidence="2" id="KW-0378">Hydrolase</keyword>
<evidence type="ECO:0000256" key="2">
    <source>
        <dbReference type="ARBA" id="ARBA00022801"/>
    </source>
</evidence>
<keyword evidence="7" id="KW-1185">Reference proteome</keyword>
<dbReference type="SUPFAM" id="SSF52540">
    <property type="entry name" value="P-loop containing nucleoside triphosphate hydrolases"/>
    <property type="match status" value="1"/>
</dbReference>
<dbReference type="InterPro" id="IPR027417">
    <property type="entry name" value="P-loop_NTPase"/>
</dbReference>
<protein>
    <submittedName>
        <fullName evidence="6">DNA repair protein rad5</fullName>
    </submittedName>
</protein>